<comment type="caution">
    <text evidence="2">The sequence shown here is derived from an EMBL/GenBank/DDBJ whole genome shotgun (WGS) entry which is preliminary data.</text>
</comment>
<gene>
    <name evidence="2" type="ORF">B0I35DRAFT_145864</name>
</gene>
<reference evidence="2" key="1">
    <citation type="journal article" date="2021" name="Nat. Commun.">
        <title>Genetic determinants of endophytism in the Arabidopsis root mycobiome.</title>
        <authorList>
            <person name="Mesny F."/>
            <person name="Miyauchi S."/>
            <person name="Thiergart T."/>
            <person name="Pickel B."/>
            <person name="Atanasova L."/>
            <person name="Karlsson M."/>
            <person name="Huettel B."/>
            <person name="Barry K.W."/>
            <person name="Haridas S."/>
            <person name="Chen C."/>
            <person name="Bauer D."/>
            <person name="Andreopoulos W."/>
            <person name="Pangilinan J."/>
            <person name="LaButti K."/>
            <person name="Riley R."/>
            <person name="Lipzen A."/>
            <person name="Clum A."/>
            <person name="Drula E."/>
            <person name="Henrissat B."/>
            <person name="Kohler A."/>
            <person name="Grigoriev I.V."/>
            <person name="Martin F.M."/>
            <person name="Hacquard S."/>
        </authorList>
    </citation>
    <scope>NUCLEOTIDE SEQUENCE</scope>
    <source>
        <strain evidence="2">MPI-CAGE-CH-0235</strain>
    </source>
</reference>
<evidence type="ECO:0000256" key="1">
    <source>
        <dbReference type="SAM" id="MobiDB-lite"/>
    </source>
</evidence>
<feature type="compositionally biased region" description="Polar residues" evidence="1">
    <location>
        <begin position="715"/>
        <end position="725"/>
    </location>
</feature>
<feature type="region of interest" description="Disordered" evidence="1">
    <location>
        <begin position="195"/>
        <end position="214"/>
    </location>
</feature>
<feature type="compositionally biased region" description="Low complexity" evidence="1">
    <location>
        <begin position="284"/>
        <end position="301"/>
    </location>
</feature>
<sequence>MAVTGPRQPAGRPTALAHRPCSSPSRDAAAVRGPWPPMDSLNSLAASPLQRPKSASNLLDRAHGTSFGAPGHRSPRYNPAFLDVLPRDDVFGRPRHDDIAALVDFFRNHAPPPENFMSTPSIHDSERRRARWARIRKIGKRTSYASGGSTGANTPQIRLPDTAVSGTTIGGHRHIAISIPLEAFPMGSVPRSQYPVIAPYDRNGSPDRREPVRTFVNDKGVVTVLRAVTEEFEPPASPAPSGPLPPLPFSHVRRSPAPSTDVSRHSTSDLRTSFETTKGDHRAQLYSSRSDSMLSRQDSSSTNSRRTYQRSVPAALAGYSIYPARASSKQLGPNLQQARSIDGILAQHGGGSQDDSFANPEKRRAETPSDRSDRPISVQRMSSRPTTSNGWSSSSRRASQMDEVDVDEYDDTPLLLRDEDDYAVYRQPSARSRREVVNERKKRDMDAMRNMRNLHPRGVPPNEEPAIMRYLDAAESPIITRAHTPVSVSEKRMATESQTTEVPAGAGQPQLKMCPIMVVINEEPCSPAPEVVDQQPRILKSVAKTASKETIQSDHGSDHKPNKTADPSPQRRHTIDRTSLARRREWNATRDHSRKAREATKRGADALPYEHTKASTKMDLELLRLLEAYRDERFLEMEHTVRRLERNGDIWLRTLVPILESINNTMNTITANNQEKWKPDDSLAGALGQRRASAVGSDRLRSGLNDLLVRKKASTDTLESSSSMGRDSLAARDERSERSSVSATNSQDMEYLRALAPILLRVASQTQRMRADSEMIAN</sequence>
<feature type="region of interest" description="Disordered" evidence="1">
    <location>
        <begin position="715"/>
        <end position="745"/>
    </location>
</feature>
<feature type="region of interest" description="Disordered" evidence="1">
    <location>
        <begin position="1"/>
        <end position="54"/>
    </location>
</feature>
<feature type="region of interest" description="Disordered" evidence="1">
    <location>
        <begin position="543"/>
        <end position="606"/>
    </location>
</feature>
<dbReference type="EMBL" id="JAGPNK010000020">
    <property type="protein sequence ID" value="KAH7304939.1"/>
    <property type="molecule type" value="Genomic_DNA"/>
</dbReference>
<protein>
    <submittedName>
        <fullName evidence="2">Uncharacterized protein</fullName>
    </submittedName>
</protein>
<feature type="compositionally biased region" description="Low complexity" evidence="1">
    <location>
        <begin position="382"/>
        <end position="398"/>
    </location>
</feature>
<feature type="region of interest" description="Disordered" evidence="1">
    <location>
        <begin position="232"/>
        <end position="311"/>
    </location>
</feature>
<accession>A0A8K0SDA0</accession>
<feature type="compositionally biased region" description="Basic and acidic residues" evidence="1">
    <location>
        <begin position="360"/>
        <end position="374"/>
    </location>
</feature>
<name>A0A8K0SDA0_9HYPO</name>
<feature type="compositionally biased region" description="Acidic residues" evidence="1">
    <location>
        <begin position="402"/>
        <end position="411"/>
    </location>
</feature>
<keyword evidence="3" id="KW-1185">Reference proteome</keyword>
<dbReference type="AlphaFoldDB" id="A0A8K0SDA0"/>
<feature type="compositionally biased region" description="Basic and acidic residues" evidence="1">
    <location>
        <begin position="551"/>
        <end position="563"/>
    </location>
</feature>
<feature type="compositionally biased region" description="Basic and acidic residues" evidence="1">
    <location>
        <begin position="729"/>
        <end position="738"/>
    </location>
</feature>
<dbReference type="Proteomes" id="UP000813444">
    <property type="component" value="Unassembled WGS sequence"/>
</dbReference>
<evidence type="ECO:0000313" key="3">
    <source>
        <dbReference type="Proteomes" id="UP000813444"/>
    </source>
</evidence>
<dbReference type="OrthoDB" id="5417386at2759"/>
<proteinExistence type="predicted"/>
<feature type="compositionally biased region" description="Basic and acidic residues" evidence="1">
    <location>
        <begin position="582"/>
        <end position="606"/>
    </location>
</feature>
<feature type="compositionally biased region" description="Pro residues" evidence="1">
    <location>
        <begin position="235"/>
        <end position="248"/>
    </location>
</feature>
<evidence type="ECO:0000313" key="2">
    <source>
        <dbReference type="EMBL" id="KAH7304939.1"/>
    </source>
</evidence>
<feature type="region of interest" description="Disordered" evidence="1">
    <location>
        <begin position="486"/>
        <end position="506"/>
    </location>
</feature>
<organism evidence="2 3">
    <name type="scientific">Stachybotrys elegans</name>
    <dbReference type="NCBI Taxonomy" id="80388"/>
    <lineage>
        <taxon>Eukaryota</taxon>
        <taxon>Fungi</taxon>
        <taxon>Dikarya</taxon>
        <taxon>Ascomycota</taxon>
        <taxon>Pezizomycotina</taxon>
        <taxon>Sordariomycetes</taxon>
        <taxon>Hypocreomycetidae</taxon>
        <taxon>Hypocreales</taxon>
        <taxon>Stachybotryaceae</taxon>
        <taxon>Stachybotrys</taxon>
    </lineage>
</organism>
<feature type="region of interest" description="Disordered" evidence="1">
    <location>
        <begin position="345"/>
        <end position="412"/>
    </location>
</feature>